<protein>
    <submittedName>
        <fullName evidence="4">F5/8_type C domain-containing protein</fullName>
    </submittedName>
</protein>
<dbReference type="SUPFAM" id="SSF49785">
    <property type="entry name" value="Galactose-binding domain-like"/>
    <property type="match status" value="1"/>
</dbReference>
<dbReference type="Gene3D" id="3.80.10.10">
    <property type="entry name" value="Ribonuclease Inhibitor"/>
    <property type="match status" value="1"/>
</dbReference>
<dbReference type="Gene3D" id="2.60.120.260">
    <property type="entry name" value="Galactose-binding domain-like"/>
    <property type="match status" value="1"/>
</dbReference>
<dbReference type="InterPro" id="IPR001611">
    <property type="entry name" value="Leu-rich_rpt"/>
</dbReference>
<proteinExistence type="predicted"/>
<evidence type="ECO:0000313" key="4">
    <source>
        <dbReference type="EMBL" id="CAL5997383.1"/>
    </source>
</evidence>
<feature type="domain" description="F5/8 type C" evidence="3">
    <location>
        <begin position="71"/>
        <end position="210"/>
    </location>
</feature>
<dbReference type="PANTHER" id="PTHR46652">
    <property type="entry name" value="LEUCINE-RICH REPEAT AND IQ DOMAIN-CONTAINING PROTEIN 1-RELATED"/>
    <property type="match status" value="1"/>
</dbReference>
<dbReference type="Pfam" id="PF12799">
    <property type="entry name" value="LRR_4"/>
    <property type="match status" value="2"/>
</dbReference>
<sequence>MYIRNITKGGQSVKQEVIPKLPTIKPPPRQDLQQLNFRQQRNSYQTIQQSKMTQIAEKKIDTNITPKSPLQKEIALKLSQEIGNVTRTASDCYNYDDFQYGSRHSNLDGPKCWCPRNLQGIYGQFLEFDFHKQVFVGQIITQGKLGGGWVSRYKVEYFLDGEWRQGGKFEGNSDGDTKAVRETKIVAEKLRIFPLKFKDNIHLRVDVSISEDICQFNILKVVEENNARVISELDAYNTNMVIKYIDKILTHRIQIHSHPSEDMILQIQQIWPNVTIQYYNHNQPDTDYQTVQLVIINCTDISIMDYIYDVDPELQVFLEPYVQLDISDNDHLEEIGFLNEFKVHRLYIFNCNFVKLAQTIDDLESLEIIKSSFENLDGIQNFTKLRWLGLQQNKIFNIDKLKDLICLNNLYLYENQISNLAPLKNLINLTQLQLQQNKIQNIEPLASLINLTGLLLQQNKIYNLEPLASLTNLACLDLHFNLISNLEPLSNLVNLIELYLQENKITEINALSGLVNLEALYLNDNTIYDVEPLTGLTNLVVLRLDINEITDVEPLQNLINLKELNLSSNYIKEFSSLQHHPNFDSYVVNKQK</sequence>
<dbReference type="SUPFAM" id="SSF52058">
    <property type="entry name" value="L domain-like"/>
    <property type="match status" value="1"/>
</dbReference>
<dbReference type="SMART" id="SM00369">
    <property type="entry name" value="LRR_TYP"/>
    <property type="match status" value="6"/>
</dbReference>
<dbReference type="InterPro" id="IPR050836">
    <property type="entry name" value="SDS22/Internalin_LRR"/>
</dbReference>
<dbReference type="SMART" id="SM00365">
    <property type="entry name" value="LRR_SD22"/>
    <property type="match status" value="9"/>
</dbReference>
<dbReference type="PANTHER" id="PTHR46652:SF3">
    <property type="entry name" value="LEUCINE-RICH REPEAT-CONTAINING PROTEIN 9"/>
    <property type="match status" value="1"/>
</dbReference>
<gene>
    <name evidence="4" type="ORF">HINF_LOCUS15220</name>
</gene>
<dbReference type="InterPro" id="IPR003591">
    <property type="entry name" value="Leu-rich_rpt_typical-subtyp"/>
</dbReference>
<comment type="caution">
    <text evidence="4">The sequence shown here is derived from an EMBL/GenBank/DDBJ whole genome shotgun (WGS) entry which is preliminary data.</text>
</comment>
<keyword evidence="1" id="KW-0433">Leucine-rich repeat</keyword>
<dbReference type="InterPro" id="IPR008979">
    <property type="entry name" value="Galactose-bd-like_sf"/>
</dbReference>
<dbReference type="EMBL" id="CAXDID020000036">
    <property type="protein sequence ID" value="CAL5997383.1"/>
    <property type="molecule type" value="Genomic_DNA"/>
</dbReference>
<accession>A0ABP1HQQ3</accession>
<evidence type="ECO:0000259" key="3">
    <source>
        <dbReference type="PROSITE" id="PS50022"/>
    </source>
</evidence>
<evidence type="ECO:0000256" key="2">
    <source>
        <dbReference type="ARBA" id="ARBA00022737"/>
    </source>
</evidence>
<name>A0ABP1HQQ3_9EUKA</name>
<reference evidence="4 5" key="1">
    <citation type="submission" date="2024-07" db="EMBL/GenBank/DDBJ databases">
        <authorList>
            <person name="Akdeniz Z."/>
        </authorList>
    </citation>
    <scope>NUCLEOTIDE SEQUENCE [LARGE SCALE GENOMIC DNA]</scope>
</reference>
<keyword evidence="5" id="KW-1185">Reference proteome</keyword>
<evidence type="ECO:0000256" key="1">
    <source>
        <dbReference type="ARBA" id="ARBA00022614"/>
    </source>
</evidence>
<dbReference type="PROSITE" id="PS50022">
    <property type="entry name" value="FA58C_3"/>
    <property type="match status" value="1"/>
</dbReference>
<dbReference type="InterPro" id="IPR032675">
    <property type="entry name" value="LRR_dom_sf"/>
</dbReference>
<dbReference type="PROSITE" id="PS51450">
    <property type="entry name" value="LRR"/>
    <property type="match status" value="9"/>
</dbReference>
<dbReference type="InterPro" id="IPR000421">
    <property type="entry name" value="FA58C"/>
</dbReference>
<organism evidence="4 5">
    <name type="scientific">Hexamita inflata</name>
    <dbReference type="NCBI Taxonomy" id="28002"/>
    <lineage>
        <taxon>Eukaryota</taxon>
        <taxon>Metamonada</taxon>
        <taxon>Diplomonadida</taxon>
        <taxon>Hexamitidae</taxon>
        <taxon>Hexamitinae</taxon>
        <taxon>Hexamita</taxon>
    </lineage>
</organism>
<evidence type="ECO:0000313" key="5">
    <source>
        <dbReference type="Proteomes" id="UP001642409"/>
    </source>
</evidence>
<keyword evidence="2" id="KW-0677">Repeat</keyword>
<dbReference type="InterPro" id="IPR025875">
    <property type="entry name" value="Leu-rich_rpt_4"/>
</dbReference>
<dbReference type="Pfam" id="PF00754">
    <property type="entry name" value="F5_F8_type_C"/>
    <property type="match status" value="1"/>
</dbReference>
<dbReference type="Proteomes" id="UP001642409">
    <property type="component" value="Unassembled WGS sequence"/>
</dbReference>